<keyword evidence="1" id="KW-0812">Transmembrane</keyword>
<comment type="caution">
    <text evidence="2">The sequence shown here is derived from an EMBL/GenBank/DDBJ whole genome shotgun (WGS) entry which is preliminary data.</text>
</comment>
<dbReference type="RefSeq" id="WP_386809039.1">
    <property type="nucleotide sequence ID" value="NZ_JBHTMV010000004.1"/>
</dbReference>
<evidence type="ECO:0000256" key="1">
    <source>
        <dbReference type="SAM" id="Phobius"/>
    </source>
</evidence>
<keyword evidence="1" id="KW-1133">Transmembrane helix</keyword>
<reference evidence="3" key="1">
    <citation type="journal article" date="2019" name="Int. J. Syst. Evol. Microbiol.">
        <title>The Global Catalogue of Microorganisms (GCM) 10K type strain sequencing project: providing services to taxonomists for standard genome sequencing and annotation.</title>
        <authorList>
            <consortium name="The Broad Institute Genomics Platform"/>
            <consortium name="The Broad Institute Genome Sequencing Center for Infectious Disease"/>
            <person name="Wu L."/>
            <person name="Ma J."/>
        </authorList>
    </citation>
    <scope>NUCLEOTIDE SEQUENCE [LARGE SCALE GENOMIC DNA]</scope>
    <source>
        <strain evidence="3">CCUG 62221</strain>
    </source>
</reference>
<evidence type="ECO:0000313" key="3">
    <source>
        <dbReference type="Proteomes" id="UP001597241"/>
    </source>
</evidence>
<dbReference type="EMBL" id="JBHTMV010000004">
    <property type="protein sequence ID" value="MFD1293835.1"/>
    <property type="molecule type" value="Genomic_DNA"/>
</dbReference>
<evidence type="ECO:0000313" key="2">
    <source>
        <dbReference type="EMBL" id="MFD1293835.1"/>
    </source>
</evidence>
<sequence>MRKNLKYIIGTSMITIGLILKTLLNHNIDYWVLIKYLSLFLFLFGVSALFFLLFDKFSNKPKKPFLKVPQKWILWIFGNGLLYTIILGMVLGLEKSGEYFNYKLRDFYLRNNTIETTGVIIGMKRLEIERTGREDFYLIKFKNNEKTIQKGLMIRYSEKDDNYENKMFELKQNTLTLNRMKGSQLRIVYSEKFPSFLKII</sequence>
<keyword evidence="3" id="KW-1185">Reference proteome</keyword>
<name>A0ABW3WP49_9FLAO</name>
<proteinExistence type="predicted"/>
<dbReference type="Proteomes" id="UP001597241">
    <property type="component" value="Unassembled WGS sequence"/>
</dbReference>
<feature type="transmembrane region" description="Helical" evidence="1">
    <location>
        <begin position="72"/>
        <end position="93"/>
    </location>
</feature>
<feature type="transmembrane region" description="Helical" evidence="1">
    <location>
        <begin position="30"/>
        <end position="52"/>
    </location>
</feature>
<evidence type="ECO:0008006" key="4">
    <source>
        <dbReference type="Google" id="ProtNLM"/>
    </source>
</evidence>
<organism evidence="2 3">
    <name type="scientific">Lutibacter holmesii</name>
    <dbReference type="NCBI Taxonomy" id="1137985"/>
    <lineage>
        <taxon>Bacteria</taxon>
        <taxon>Pseudomonadati</taxon>
        <taxon>Bacteroidota</taxon>
        <taxon>Flavobacteriia</taxon>
        <taxon>Flavobacteriales</taxon>
        <taxon>Flavobacteriaceae</taxon>
        <taxon>Lutibacter</taxon>
    </lineage>
</organism>
<protein>
    <recommendedName>
        <fullName evidence="4">SMODS-associating 2TM beta-strand rich effector domain-containing protein</fullName>
    </recommendedName>
</protein>
<keyword evidence="1" id="KW-0472">Membrane</keyword>
<accession>A0ABW3WP49</accession>
<gene>
    <name evidence="2" type="ORF">ACFQ5N_08315</name>
</gene>